<dbReference type="AlphaFoldDB" id="A0AAE1GHT1"/>
<feature type="region of interest" description="Disordered" evidence="1">
    <location>
        <begin position="70"/>
        <end position="91"/>
    </location>
</feature>
<dbReference type="EMBL" id="JAWQEG010000237">
    <property type="protein sequence ID" value="KAK3892995.1"/>
    <property type="molecule type" value="Genomic_DNA"/>
</dbReference>
<feature type="compositionally biased region" description="Polar residues" evidence="1">
    <location>
        <begin position="71"/>
        <end position="91"/>
    </location>
</feature>
<name>A0AAE1GHT1_PETCI</name>
<evidence type="ECO:0000313" key="2">
    <source>
        <dbReference type="EMBL" id="KAK3892995.1"/>
    </source>
</evidence>
<dbReference type="Proteomes" id="UP001286313">
    <property type="component" value="Unassembled WGS sequence"/>
</dbReference>
<accession>A0AAE1GHT1</accession>
<keyword evidence="3" id="KW-1185">Reference proteome</keyword>
<evidence type="ECO:0000313" key="3">
    <source>
        <dbReference type="Proteomes" id="UP001286313"/>
    </source>
</evidence>
<protein>
    <submittedName>
        <fullName evidence="2">Uncharacterized protein</fullName>
    </submittedName>
</protein>
<sequence length="91" mass="10200">MLQHQLGNDTTTNFFTTKLQATPSNMPYKSPYEAPLHNGPITYASTTFDTWDNKPTTDASTTFVTWDDATTPRTPSTLHPVQHATTRYSYG</sequence>
<proteinExistence type="predicted"/>
<comment type="caution">
    <text evidence="2">The sequence shown here is derived from an EMBL/GenBank/DDBJ whole genome shotgun (WGS) entry which is preliminary data.</text>
</comment>
<evidence type="ECO:0000256" key="1">
    <source>
        <dbReference type="SAM" id="MobiDB-lite"/>
    </source>
</evidence>
<organism evidence="2 3">
    <name type="scientific">Petrolisthes cinctipes</name>
    <name type="common">Flat porcelain crab</name>
    <dbReference type="NCBI Taxonomy" id="88211"/>
    <lineage>
        <taxon>Eukaryota</taxon>
        <taxon>Metazoa</taxon>
        <taxon>Ecdysozoa</taxon>
        <taxon>Arthropoda</taxon>
        <taxon>Crustacea</taxon>
        <taxon>Multicrustacea</taxon>
        <taxon>Malacostraca</taxon>
        <taxon>Eumalacostraca</taxon>
        <taxon>Eucarida</taxon>
        <taxon>Decapoda</taxon>
        <taxon>Pleocyemata</taxon>
        <taxon>Anomura</taxon>
        <taxon>Galatheoidea</taxon>
        <taxon>Porcellanidae</taxon>
        <taxon>Petrolisthes</taxon>
    </lineage>
</organism>
<gene>
    <name evidence="2" type="ORF">Pcinc_003174</name>
</gene>
<reference evidence="2" key="1">
    <citation type="submission" date="2023-10" db="EMBL/GenBank/DDBJ databases">
        <title>Genome assemblies of two species of porcelain crab, Petrolisthes cinctipes and Petrolisthes manimaculis (Anomura: Porcellanidae).</title>
        <authorList>
            <person name="Angst P."/>
        </authorList>
    </citation>
    <scope>NUCLEOTIDE SEQUENCE</scope>
    <source>
        <strain evidence="2">PB745_01</strain>
        <tissue evidence="2">Gill</tissue>
    </source>
</reference>